<organism evidence="1 2">
    <name type="scientific">Candidimonas nitroreducens</name>
    <dbReference type="NCBI Taxonomy" id="683354"/>
    <lineage>
        <taxon>Bacteria</taxon>
        <taxon>Pseudomonadati</taxon>
        <taxon>Pseudomonadota</taxon>
        <taxon>Betaproteobacteria</taxon>
        <taxon>Burkholderiales</taxon>
        <taxon>Alcaligenaceae</taxon>
        <taxon>Candidimonas</taxon>
    </lineage>
</organism>
<protein>
    <recommendedName>
        <fullName evidence="3">Sel1 repeat family protein</fullName>
    </recommendedName>
</protein>
<proteinExistence type="predicted"/>
<sequence>MESISTRQFNQASAEDFARILAGPAHEALPWLSTAAEHGVAEAQFHYGLWLLQGKGTPRDPAEAVQWLRKAADADHVPAMNLLGRCYENAWGIAHDMMLATYWFRRAAERGLDWGMYNYATSLALGRGVKTDRAQALQWFRQAADAGHIKSLNMLGGFYEDGWEVEADPNAAFDYYRRAAEGGDFRGQFNYARLLAARGHVDLAVQWMRRVPETATAAFWAKACEFLATMPQPELRELALAAPDSSTHIGQADVR</sequence>
<dbReference type="PANTHER" id="PTHR11102">
    <property type="entry name" value="SEL-1-LIKE PROTEIN"/>
    <property type="match status" value="1"/>
</dbReference>
<dbReference type="EMBL" id="NJIH01000007">
    <property type="protein sequence ID" value="OWT59215.1"/>
    <property type="molecule type" value="Genomic_DNA"/>
</dbReference>
<dbReference type="InterPro" id="IPR011990">
    <property type="entry name" value="TPR-like_helical_dom_sf"/>
</dbReference>
<reference evidence="2" key="1">
    <citation type="submission" date="2017-06" db="EMBL/GenBank/DDBJ databases">
        <title>Herbaspirillum phytohormonus sp. nov., isolated from the root nodule of Robinia pseudoacacia in lead-zinc mine.</title>
        <authorList>
            <person name="Fan M."/>
            <person name="Lin Y."/>
        </authorList>
    </citation>
    <scope>NUCLEOTIDE SEQUENCE [LARGE SCALE GENOMIC DNA]</scope>
    <source>
        <strain evidence="2">SC-089</strain>
    </source>
</reference>
<evidence type="ECO:0008006" key="3">
    <source>
        <dbReference type="Google" id="ProtNLM"/>
    </source>
</evidence>
<dbReference type="AlphaFoldDB" id="A0A225MD24"/>
<dbReference type="OrthoDB" id="5365194at2"/>
<dbReference type="SMART" id="SM00671">
    <property type="entry name" value="SEL1"/>
    <property type="match status" value="4"/>
</dbReference>
<dbReference type="InterPro" id="IPR050767">
    <property type="entry name" value="Sel1_AlgK"/>
</dbReference>
<dbReference type="Proteomes" id="UP000214603">
    <property type="component" value="Unassembled WGS sequence"/>
</dbReference>
<dbReference type="RefSeq" id="WP_088603945.1">
    <property type="nucleotide sequence ID" value="NZ_NJIH01000007.1"/>
</dbReference>
<dbReference type="InterPro" id="IPR006597">
    <property type="entry name" value="Sel1-like"/>
</dbReference>
<keyword evidence="2" id="KW-1185">Reference proteome</keyword>
<evidence type="ECO:0000313" key="2">
    <source>
        <dbReference type="Proteomes" id="UP000214603"/>
    </source>
</evidence>
<name>A0A225MD24_9BURK</name>
<dbReference type="SUPFAM" id="SSF81901">
    <property type="entry name" value="HCP-like"/>
    <property type="match status" value="1"/>
</dbReference>
<dbReference type="Pfam" id="PF08238">
    <property type="entry name" value="Sel1"/>
    <property type="match status" value="4"/>
</dbReference>
<comment type="caution">
    <text evidence="1">The sequence shown here is derived from an EMBL/GenBank/DDBJ whole genome shotgun (WGS) entry which is preliminary data.</text>
</comment>
<evidence type="ECO:0000313" key="1">
    <source>
        <dbReference type="EMBL" id="OWT59215.1"/>
    </source>
</evidence>
<accession>A0A225MD24</accession>
<dbReference type="Gene3D" id="1.25.40.10">
    <property type="entry name" value="Tetratricopeptide repeat domain"/>
    <property type="match status" value="1"/>
</dbReference>
<gene>
    <name evidence="1" type="ORF">CEY11_13620</name>
</gene>
<dbReference type="PANTHER" id="PTHR11102:SF160">
    <property type="entry name" value="ERAD-ASSOCIATED E3 UBIQUITIN-PROTEIN LIGASE COMPONENT HRD3"/>
    <property type="match status" value="1"/>
</dbReference>